<feature type="region of interest" description="Disordered" evidence="1">
    <location>
        <begin position="35"/>
        <end position="101"/>
    </location>
</feature>
<dbReference type="Proteomes" id="UP000729402">
    <property type="component" value="Unassembled WGS sequence"/>
</dbReference>
<sequence>MQKRRRWITASLARSLRLDLGAPYVRITHLAHWPAGRPAGFSRPGSPDMIQAGQVARRVEERKPASSSSSSSQGERDRGNAKELEGGEKKRADPAQAKAAPPVPALTCLICHFDRDATAQGEGSRLRPVAHRPAGDVDEKGAGQRDRRRKKKSSPSNRSAFIAGGLGTHTVYTAGKRALLSLWPSVTSRSTG</sequence>
<name>A0A8J6C3W6_ZIZPA</name>
<feature type="compositionally biased region" description="Basic and acidic residues" evidence="1">
    <location>
        <begin position="133"/>
        <end position="145"/>
    </location>
</feature>
<accession>A0A8J6C3W6</accession>
<dbReference type="EMBL" id="JAAALK010000034">
    <property type="protein sequence ID" value="KAG8100900.1"/>
    <property type="molecule type" value="Genomic_DNA"/>
</dbReference>
<keyword evidence="3" id="KW-1185">Reference proteome</keyword>
<organism evidence="2 3">
    <name type="scientific">Zizania palustris</name>
    <name type="common">Northern wild rice</name>
    <dbReference type="NCBI Taxonomy" id="103762"/>
    <lineage>
        <taxon>Eukaryota</taxon>
        <taxon>Viridiplantae</taxon>
        <taxon>Streptophyta</taxon>
        <taxon>Embryophyta</taxon>
        <taxon>Tracheophyta</taxon>
        <taxon>Spermatophyta</taxon>
        <taxon>Magnoliopsida</taxon>
        <taxon>Liliopsida</taxon>
        <taxon>Poales</taxon>
        <taxon>Poaceae</taxon>
        <taxon>BOP clade</taxon>
        <taxon>Oryzoideae</taxon>
        <taxon>Oryzeae</taxon>
        <taxon>Zizaniinae</taxon>
        <taxon>Zizania</taxon>
    </lineage>
</organism>
<evidence type="ECO:0000313" key="3">
    <source>
        <dbReference type="Proteomes" id="UP000729402"/>
    </source>
</evidence>
<protein>
    <submittedName>
        <fullName evidence="2">Uncharacterized protein</fullName>
    </submittedName>
</protein>
<proteinExistence type="predicted"/>
<evidence type="ECO:0000256" key="1">
    <source>
        <dbReference type="SAM" id="MobiDB-lite"/>
    </source>
</evidence>
<comment type="caution">
    <text evidence="2">The sequence shown here is derived from an EMBL/GenBank/DDBJ whole genome shotgun (WGS) entry which is preliminary data.</text>
</comment>
<reference evidence="2" key="2">
    <citation type="submission" date="2021-02" db="EMBL/GenBank/DDBJ databases">
        <authorList>
            <person name="Kimball J.A."/>
            <person name="Haas M.W."/>
            <person name="Macchietto M."/>
            <person name="Kono T."/>
            <person name="Duquette J."/>
            <person name="Shao M."/>
        </authorList>
    </citation>
    <scope>NUCLEOTIDE SEQUENCE</scope>
    <source>
        <tissue evidence="2">Fresh leaf tissue</tissue>
    </source>
</reference>
<dbReference type="AlphaFoldDB" id="A0A8J6C3W6"/>
<evidence type="ECO:0000313" key="2">
    <source>
        <dbReference type="EMBL" id="KAG8100900.1"/>
    </source>
</evidence>
<gene>
    <name evidence="2" type="ORF">GUJ93_ZPchr0169g29002</name>
</gene>
<reference evidence="2" key="1">
    <citation type="journal article" date="2021" name="bioRxiv">
        <title>Whole Genome Assembly and Annotation of Northern Wild Rice, Zizania palustris L., Supports a Whole Genome Duplication in the Zizania Genus.</title>
        <authorList>
            <person name="Haas M."/>
            <person name="Kono T."/>
            <person name="Macchietto M."/>
            <person name="Millas R."/>
            <person name="McGilp L."/>
            <person name="Shao M."/>
            <person name="Duquette J."/>
            <person name="Hirsch C.N."/>
            <person name="Kimball J."/>
        </authorList>
    </citation>
    <scope>NUCLEOTIDE SEQUENCE</scope>
    <source>
        <tissue evidence="2">Fresh leaf tissue</tissue>
    </source>
</reference>
<feature type="region of interest" description="Disordered" evidence="1">
    <location>
        <begin position="119"/>
        <end position="167"/>
    </location>
</feature>
<feature type="compositionally biased region" description="Basic and acidic residues" evidence="1">
    <location>
        <begin position="74"/>
        <end position="93"/>
    </location>
</feature>